<reference evidence="2 3" key="1">
    <citation type="submission" date="2021-03" db="EMBL/GenBank/DDBJ databases">
        <title>Genomic Encyclopedia of Type Strains, Phase IV (KMG-IV): sequencing the most valuable type-strain genomes for metagenomic binning, comparative biology and taxonomic classification.</title>
        <authorList>
            <person name="Goeker M."/>
        </authorList>
    </citation>
    <scope>NUCLEOTIDE SEQUENCE [LARGE SCALE GENOMIC DNA]</scope>
    <source>
        <strain evidence="2 3">DSM 24738</strain>
    </source>
</reference>
<accession>A0ABS4GMY5</accession>
<feature type="transmembrane region" description="Helical" evidence="1">
    <location>
        <begin position="6"/>
        <end position="22"/>
    </location>
</feature>
<dbReference type="EMBL" id="JAGGKT010000003">
    <property type="protein sequence ID" value="MBP1931618.1"/>
    <property type="molecule type" value="Genomic_DNA"/>
</dbReference>
<dbReference type="Pfam" id="PF07301">
    <property type="entry name" value="DUF1453"/>
    <property type="match status" value="1"/>
</dbReference>
<name>A0ABS4GMY5_9BACL</name>
<comment type="caution">
    <text evidence="2">The sequence shown here is derived from an EMBL/GenBank/DDBJ whole genome shotgun (WGS) entry which is preliminary data.</text>
</comment>
<dbReference type="PIRSF" id="PIRSF021441">
    <property type="entry name" value="DUF1453"/>
    <property type="match status" value="1"/>
</dbReference>
<feature type="transmembrane region" description="Helical" evidence="1">
    <location>
        <begin position="57"/>
        <end position="82"/>
    </location>
</feature>
<feature type="transmembrane region" description="Helical" evidence="1">
    <location>
        <begin position="125"/>
        <end position="143"/>
    </location>
</feature>
<organism evidence="2 3">
    <name type="scientific">Ammoniphilus resinae</name>
    <dbReference type="NCBI Taxonomy" id="861532"/>
    <lineage>
        <taxon>Bacteria</taxon>
        <taxon>Bacillati</taxon>
        <taxon>Bacillota</taxon>
        <taxon>Bacilli</taxon>
        <taxon>Bacillales</taxon>
        <taxon>Paenibacillaceae</taxon>
        <taxon>Aneurinibacillus group</taxon>
        <taxon>Ammoniphilus</taxon>
    </lineage>
</organism>
<evidence type="ECO:0000256" key="1">
    <source>
        <dbReference type="SAM" id="Phobius"/>
    </source>
</evidence>
<keyword evidence="1" id="KW-0812">Transmembrane</keyword>
<feature type="transmembrane region" description="Helical" evidence="1">
    <location>
        <begin position="34"/>
        <end position="51"/>
    </location>
</feature>
<keyword evidence="1" id="KW-1133">Transmembrane helix</keyword>
<protein>
    <submittedName>
        <fullName evidence="2">Membrane protein CcdC involved in cytochrome C biogenesis</fullName>
    </submittedName>
</protein>
<dbReference type="PANTHER" id="PTHR39164:SF1">
    <property type="entry name" value="PROTEIN CCDC"/>
    <property type="match status" value="1"/>
</dbReference>
<keyword evidence="1" id="KW-0472">Membrane</keyword>
<proteinExistence type="predicted"/>
<dbReference type="InterPro" id="IPR031306">
    <property type="entry name" value="CcdC"/>
</dbReference>
<evidence type="ECO:0000313" key="3">
    <source>
        <dbReference type="Proteomes" id="UP001519343"/>
    </source>
</evidence>
<dbReference type="InterPro" id="IPR058247">
    <property type="entry name" value="DUF1453"/>
</dbReference>
<evidence type="ECO:0000313" key="2">
    <source>
        <dbReference type="EMBL" id="MBP1931618.1"/>
    </source>
</evidence>
<sequence length="159" mass="18066">MGVLISSIGAFVMALVVIYVRNKKSKEPTSIKKILLPPVFMSTGSIMFLYPPMQVHVLYAIESLIVGMIFSIPLILTSNFEVKGKNIFLKRSKSFIFILLGLLILRTIIKFFVGDVMSVYETGGLFYILAIGMIFPWRIAMLFRFKQTQKVLHLTNESH</sequence>
<dbReference type="PANTHER" id="PTHR39164">
    <property type="entry name" value="PROTEIN CCDC"/>
    <property type="match status" value="1"/>
</dbReference>
<gene>
    <name evidence="2" type="ORF">J2Z37_001619</name>
</gene>
<dbReference type="RefSeq" id="WP_209809709.1">
    <property type="nucleotide sequence ID" value="NZ_JAGGKT010000003.1"/>
</dbReference>
<keyword evidence="3" id="KW-1185">Reference proteome</keyword>
<feature type="transmembrane region" description="Helical" evidence="1">
    <location>
        <begin position="94"/>
        <end position="113"/>
    </location>
</feature>
<dbReference type="Proteomes" id="UP001519343">
    <property type="component" value="Unassembled WGS sequence"/>
</dbReference>